<dbReference type="AlphaFoldDB" id="A0A6N2ZTR0"/>
<reference evidence="2" key="1">
    <citation type="submission" date="2019-11" db="EMBL/GenBank/DDBJ databases">
        <authorList>
            <person name="Feng L."/>
        </authorList>
    </citation>
    <scope>NUCLEOTIDE SEQUENCE</scope>
    <source>
        <strain evidence="2">PclaraLFYP37</strain>
    </source>
</reference>
<gene>
    <name evidence="2" type="ORF">PCLFYP37_01230</name>
</gene>
<keyword evidence="1" id="KW-0732">Signal</keyword>
<sequence>MKCRILRHKFGLWIITALAFASCSQEELAEQGTTLPDGMYPMTFTAVQVAPENMPQTRVSDSENTSSWSVGDQIHVTVTQGNAKQETICTLDASGNITDYNPQLYWQNTDDVTVNAWYSNIEGQNTGTGNTVRFDNQSSGLAYVLKAEETTAKYTDRNIELKFSHQLAKIRVNLAGEKAGSVNDVKIESYTSCTNTNGTVSTDGATVGEITMYHLNGTNIYEANVVRGKTIEKFKLNGGSWVNLSATVTPEKAKVHEISITVNEKVTEVNLNNLTGPHTISSDGKYILTGSTTQRIIINADATVVLKGVSINTSSDGAPIQISGYHTATLMLEGNNNTIQSNVERYPAILPDQGSTVVIDGTGSLKAQGSFSAAGIGSGGIGQFAWETISAGYIKILGGSVEAIGGTGGTGIGCGYYGNCQGVEILGGTVTARAGGGYDNPAIGSSTAGSATCTYVKLERCTINAHPEGADVIVANSVTPDINNDDALHTAGVTLNVY</sequence>
<protein>
    <recommendedName>
        <fullName evidence="3">Fimbrillin family protein</fullName>
    </recommendedName>
</protein>
<dbReference type="RefSeq" id="WP_412441891.1">
    <property type="nucleotide sequence ID" value="NZ_CACRUT010000006.1"/>
</dbReference>
<name>A0A6N2ZTR0_9BACT</name>
<dbReference type="Pfam" id="PF13149">
    <property type="entry name" value="Mfa_like_1"/>
    <property type="match status" value="1"/>
</dbReference>
<feature type="chain" id="PRO_5027064722" description="Fimbrillin family protein" evidence="1">
    <location>
        <begin position="30"/>
        <end position="498"/>
    </location>
</feature>
<feature type="signal peptide" evidence="1">
    <location>
        <begin position="1"/>
        <end position="29"/>
    </location>
</feature>
<evidence type="ECO:0000256" key="1">
    <source>
        <dbReference type="SAM" id="SignalP"/>
    </source>
</evidence>
<accession>A0A6N2ZTR0</accession>
<proteinExistence type="predicted"/>
<evidence type="ECO:0008006" key="3">
    <source>
        <dbReference type="Google" id="ProtNLM"/>
    </source>
</evidence>
<evidence type="ECO:0000313" key="2">
    <source>
        <dbReference type="EMBL" id="VYT82829.1"/>
    </source>
</evidence>
<dbReference type="EMBL" id="CACRUT010000006">
    <property type="protein sequence ID" value="VYT82829.1"/>
    <property type="molecule type" value="Genomic_DNA"/>
</dbReference>
<dbReference type="Gene3D" id="2.60.40.2620">
    <property type="entry name" value="Fimbrillin-like"/>
    <property type="match status" value="1"/>
</dbReference>
<dbReference type="CDD" id="cd13120">
    <property type="entry name" value="BF2867_like_N"/>
    <property type="match status" value="1"/>
</dbReference>
<dbReference type="PROSITE" id="PS51257">
    <property type="entry name" value="PROKAR_LIPOPROTEIN"/>
    <property type="match status" value="1"/>
</dbReference>
<organism evidence="2">
    <name type="scientific">Paraprevotella clara</name>
    <dbReference type="NCBI Taxonomy" id="454154"/>
    <lineage>
        <taxon>Bacteria</taxon>
        <taxon>Pseudomonadati</taxon>
        <taxon>Bacteroidota</taxon>
        <taxon>Bacteroidia</taxon>
        <taxon>Bacteroidales</taxon>
        <taxon>Prevotellaceae</taxon>
        <taxon>Paraprevotella</taxon>
    </lineage>
</organism>
<dbReference type="InterPro" id="IPR025049">
    <property type="entry name" value="Mfa-like_1"/>
</dbReference>
<dbReference type="InterPro" id="IPR042278">
    <property type="entry name" value="Mfa-like_1_N"/>
</dbReference>